<comment type="subcellular location">
    <subcellularLocation>
        <location evidence="1">Membrane</location>
        <topology evidence="1">Multi-pass membrane protein</topology>
    </subcellularLocation>
</comment>
<feature type="transmembrane region" description="Helical" evidence="6">
    <location>
        <begin position="145"/>
        <end position="166"/>
    </location>
</feature>
<evidence type="ECO:0000256" key="4">
    <source>
        <dbReference type="ARBA" id="ARBA00022989"/>
    </source>
</evidence>
<keyword evidence="2" id="KW-0813">Transport</keyword>
<keyword evidence="5 6" id="KW-0472">Membrane</keyword>
<feature type="transmembrane region" description="Helical" evidence="6">
    <location>
        <begin position="40"/>
        <end position="64"/>
    </location>
</feature>
<dbReference type="RefSeq" id="WP_119703829.1">
    <property type="nucleotide sequence ID" value="NZ_JBHSOI010000001.1"/>
</dbReference>
<dbReference type="InterPro" id="IPR001204">
    <property type="entry name" value="Phos_transporter"/>
</dbReference>
<evidence type="ECO:0000313" key="7">
    <source>
        <dbReference type="EMBL" id="REK73719.1"/>
    </source>
</evidence>
<dbReference type="PANTHER" id="PTHR11101:SF80">
    <property type="entry name" value="PHOSPHATE TRANSPORTER"/>
    <property type="match status" value="1"/>
</dbReference>
<dbReference type="OrthoDB" id="9779554at2"/>
<feature type="transmembrane region" description="Helical" evidence="6">
    <location>
        <begin position="262"/>
        <end position="281"/>
    </location>
</feature>
<keyword evidence="4 6" id="KW-1133">Transmembrane helix</keyword>
<gene>
    <name evidence="7" type="ORF">DX116_09365</name>
</gene>
<dbReference type="EMBL" id="QUBR01000001">
    <property type="protein sequence ID" value="REK73719.1"/>
    <property type="molecule type" value="Genomic_DNA"/>
</dbReference>
<feature type="transmembrane region" description="Helical" evidence="6">
    <location>
        <begin position="113"/>
        <end position="133"/>
    </location>
</feature>
<comment type="caution">
    <text evidence="7">The sequence shown here is derived from an EMBL/GenBank/DDBJ whole genome shotgun (WGS) entry which is preliminary data.</text>
</comment>
<dbReference type="GO" id="GO:0005315">
    <property type="term" value="F:phosphate transmembrane transporter activity"/>
    <property type="evidence" value="ECO:0007669"/>
    <property type="project" value="InterPro"/>
</dbReference>
<feature type="transmembrane region" description="Helical" evidence="6">
    <location>
        <begin position="314"/>
        <end position="339"/>
    </location>
</feature>
<reference evidence="7 8" key="1">
    <citation type="submission" date="2018-08" db="EMBL/GenBank/DDBJ databases">
        <title>Aeromicrobium sp. M2KJ-4, whole genome shotgun sequence.</title>
        <authorList>
            <person name="Tuo L."/>
        </authorList>
    </citation>
    <scope>NUCLEOTIDE SEQUENCE [LARGE SCALE GENOMIC DNA]</scope>
    <source>
        <strain evidence="7 8">M2KJ-4</strain>
    </source>
</reference>
<sequence>MDLVLVLVIATVAIALFFDYTNGFHDAANAIATSVSTRALTPRIALTMAGILNFVGALLGVGVAKTIKDILSGFDNITAQSQSHALTVVLSALVGAIVWNLITWYFGIPSSSSHALIGGLIGVGLAAGVTVDWDKVVDKVAIPMVLSPALGFGGAFIIMTTIMWLFRRANPHTVNRGFRLSQTVSAAALSLGHGLQDAQKTMGVIVLALIAGGYHTSANDDIPLWVILSAAGAISLGTMSGGMRIMRTMGRRIIALDPPRGFAAESTAAIVLYGMAIGAHAPVSTTHTMTSAVMGAGATKRFSAVRWGVARGIITAWVITIPAAAAVGALTYVILRIFIPGN</sequence>
<accession>A0A371PCP9</accession>
<dbReference type="PANTHER" id="PTHR11101">
    <property type="entry name" value="PHOSPHATE TRANSPORTER"/>
    <property type="match status" value="1"/>
</dbReference>
<proteinExistence type="predicted"/>
<evidence type="ECO:0000256" key="3">
    <source>
        <dbReference type="ARBA" id="ARBA00022692"/>
    </source>
</evidence>
<dbReference type="AlphaFoldDB" id="A0A371PCP9"/>
<feature type="transmembrane region" description="Helical" evidence="6">
    <location>
        <begin position="85"/>
        <end position="107"/>
    </location>
</feature>
<feature type="transmembrane region" description="Helical" evidence="6">
    <location>
        <begin position="222"/>
        <end position="241"/>
    </location>
</feature>
<dbReference type="GO" id="GO:0016020">
    <property type="term" value="C:membrane"/>
    <property type="evidence" value="ECO:0007669"/>
    <property type="project" value="UniProtKB-SubCell"/>
</dbReference>
<dbReference type="Proteomes" id="UP000265581">
    <property type="component" value="Unassembled WGS sequence"/>
</dbReference>
<protein>
    <submittedName>
        <fullName evidence="7">Anion permease</fullName>
    </submittedName>
</protein>
<evidence type="ECO:0000256" key="2">
    <source>
        <dbReference type="ARBA" id="ARBA00022448"/>
    </source>
</evidence>
<evidence type="ECO:0000256" key="6">
    <source>
        <dbReference type="SAM" id="Phobius"/>
    </source>
</evidence>
<keyword evidence="8" id="KW-1185">Reference proteome</keyword>
<evidence type="ECO:0000256" key="5">
    <source>
        <dbReference type="ARBA" id="ARBA00023136"/>
    </source>
</evidence>
<dbReference type="Pfam" id="PF01384">
    <property type="entry name" value="PHO4"/>
    <property type="match status" value="1"/>
</dbReference>
<name>A0A371PCP9_9ACTN</name>
<evidence type="ECO:0000256" key="1">
    <source>
        <dbReference type="ARBA" id="ARBA00004141"/>
    </source>
</evidence>
<organism evidence="7 8">
    <name type="scientific">Aeromicrobium endophyticum</name>
    <dbReference type="NCBI Taxonomy" id="2292704"/>
    <lineage>
        <taxon>Bacteria</taxon>
        <taxon>Bacillati</taxon>
        <taxon>Actinomycetota</taxon>
        <taxon>Actinomycetes</taxon>
        <taxon>Propionibacteriales</taxon>
        <taxon>Nocardioidaceae</taxon>
        <taxon>Aeromicrobium</taxon>
    </lineage>
</organism>
<evidence type="ECO:0000313" key="8">
    <source>
        <dbReference type="Proteomes" id="UP000265581"/>
    </source>
</evidence>
<keyword evidence="3 6" id="KW-0812">Transmembrane</keyword>
<dbReference type="GO" id="GO:0035435">
    <property type="term" value="P:phosphate ion transmembrane transport"/>
    <property type="evidence" value="ECO:0007669"/>
    <property type="project" value="TreeGrafter"/>
</dbReference>